<keyword evidence="3" id="KW-0597">Phosphoprotein</keyword>
<dbReference type="InterPro" id="IPR001304">
    <property type="entry name" value="C-type_lectin-like"/>
</dbReference>
<dbReference type="FunFam" id="2.10.25.10:FF:000119">
    <property type="entry name" value="vitamin K-dependent protein S"/>
    <property type="match status" value="1"/>
</dbReference>
<dbReference type="InterPro" id="IPR000152">
    <property type="entry name" value="EGF-type_Asp/Asn_hydroxyl_site"/>
</dbReference>
<dbReference type="SMART" id="SM00034">
    <property type="entry name" value="CLECT"/>
    <property type="match status" value="1"/>
</dbReference>
<dbReference type="Pfam" id="PF07645">
    <property type="entry name" value="EGF_CA"/>
    <property type="match status" value="2"/>
</dbReference>
<dbReference type="Ensembl" id="ENSELUT00000097648.1">
    <property type="protein sequence ID" value="ENSELUP00000093938.1"/>
    <property type="gene ID" value="ENSELUG00000036851.1"/>
</dbReference>
<dbReference type="CTD" id="100002565"/>
<feature type="disulfide bond" evidence="12">
    <location>
        <begin position="380"/>
        <end position="390"/>
    </location>
</feature>
<dbReference type="Pfam" id="PF00059">
    <property type="entry name" value="Lectin_C"/>
    <property type="match status" value="1"/>
</dbReference>
<dbReference type="PANTHER" id="PTHR14789:SF4">
    <property type="entry name" value="ENDOSIALIN"/>
    <property type="match status" value="1"/>
</dbReference>
<evidence type="ECO:0000256" key="13">
    <source>
        <dbReference type="SAM" id="MobiDB-lite"/>
    </source>
</evidence>
<keyword evidence="4 14" id="KW-0812">Transmembrane</keyword>
<dbReference type="PROSITE" id="PS01186">
    <property type="entry name" value="EGF_2"/>
    <property type="match status" value="3"/>
</dbReference>
<dbReference type="Pfam" id="PF14670">
    <property type="entry name" value="FXa_inhibition"/>
    <property type="match status" value="1"/>
</dbReference>
<evidence type="ECO:0000256" key="6">
    <source>
        <dbReference type="ARBA" id="ARBA00022734"/>
    </source>
</evidence>
<feature type="domain" description="C-type lectin" evidence="17">
    <location>
        <begin position="42"/>
        <end position="169"/>
    </location>
</feature>
<dbReference type="PROSITE" id="PS01187">
    <property type="entry name" value="EGF_CA"/>
    <property type="match status" value="1"/>
</dbReference>
<dbReference type="AlphaFoldDB" id="A0AAY5KXM8"/>
<dbReference type="GO" id="GO:0009897">
    <property type="term" value="C:external side of plasma membrane"/>
    <property type="evidence" value="ECO:0007669"/>
    <property type="project" value="TreeGrafter"/>
</dbReference>
<evidence type="ECO:0000256" key="11">
    <source>
        <dbReference type="ARBA" id="ARBA00023180"/>
    </source>
</evidence>
<evidence type="ECO:0000313" key="19">
    <source>
        <dbReference type="Proteomes" id="UP000265140"/>
    </source>
</evidence>
<dbReference type="SUPFAM" id="SSF56436">
    <property type="entry name" value="C-type lectin-like"/>
    <property type="match status" value="1"/>
</dbReference>
<dbReference type="InterPro" id="IPR051505">
    <property type="entry name" value="C-type_lectin_domain"/>
</dbReference>
<keyword evidence="6" id="KW-0430">Lectin</keyword>
<evidence type="ECO:0000256" key="2">
    <source>
        <dbReference type="ARBA" id="ARBA00022536"/>
    </source>
</evidence>
<organism evidence="18 19">
    <name type="scientific">Esox lucius</name>
    <name type="common">Northern pike</name>
    <dbReference type="NCBI Taxonomy" id="8010"/>
    <lineage>
        <taxon>Eukaryota</taxon>
        <taxon>Metazoa</taxon>
        <taxon>Chordata</taxon>
        <taxon>Craniata</taxon>
        <taxon>Vertebrata</taxon>
        <taxon>Euteleostomi</taxon>
        <taxon>Actinopterygii</taxon>
        <taxon>Neopterygii</taxon>
        <taxon>Teleostei</taxon>
        <taxon>Protacanthopterygii</taxon>
        <taxon>Esociformes</taxon>
        <taxon>Esocidae</taxon>
        <taxon>Esox</taxon>
    </lineage>
</organism>
<protein>
    <recommendedName>
        <fullName evidence="20">CD248 molecule, endosialin a</fullName>
    </recommendedName>
</protein>
<dbReference type="InterPro" id="IPR026823">
    <property type="entry name" value="cEGF"/>
</dbReference>
<feature type="region of interest" description="Disordered" evidence="13">
    <location>
        <begin position="542"/>
        <end position="633"/>
    </location>
</feature>
<dbReference type="PANTHER" id="PTHR14789">
    <property type="entry name" value="CHONDROLECTIN VARIANT CHODLFDELTAE"/>
    <property type="match status" value="1"/>
</dbReference>
<feature type="chain" id="PRO_5044234993" description="CD248 molecule, endosialin a" evidence="15">
    <location>
        <begin position="28"/>
        <end position="696"/>
    </location>
</feature>
<dbReference type="PROSITE" id="PS00010">
    <property type="entry name" value="ASX_HYDROXYL"/>
    <property type="match status" value="3"/>
</dbReference>
<evidence type="ECO:0000313" key="18">
    <source>
        <dbReference type="Ensembl" id="ENSELUP00000093938.1"/>
    </source>
</evidence>
<evidence type="ECO:0000256" key="14">
    <source>
        <dbReference type="SAM" id="Phobius"/>
    </source>
</evidence>
<evidence type="ECO:0000256" key="9">
    <source>
        <dbReference type="ARBA" id="ARBA00023136"/>
    </source>
</evidence>
<keyword evidence="5 15" id="KW-0732">Signal</keyword>
<dbReference type="GeneID" id="105024932"/>
<comment type="caution">
    <text evidence="12">Lacks conserved residue(s) required for the propagation of feature annotation.</text>
</comment>
<keyword evidence="9 14" id="KW-0472">Membrane</keyword>
<dbReference type="Gene3D" id="3.10.100.10">
    <property type="entry name" value="Mannose-Binding Protein A, subunit A"/>
    <property type="match status" value="1"/>
</dbReference>
<dbReference type="InterPro" id="IPR009030">
    <property type="entry name" value="Growth_fac_rcpt_cys_sf"/>
</dbReference>
<dbReference type="InterPro" id="IPR001881">
    <property type="entry name" value="EGF-like_Ca-bd_dom"/>
</dbReference>
<dbReference type="KEGG" id="els:105024932"/>
<evidence type="ECO:0000256" key="8">
    <source>
        <dbReference type="ARBA" id="ARBA00022989"/>
    </source>
</evidence>
<dbReference type="GO" id="GO:1990430">
    <property type="term" value="F:extracellular matrix protein binding"/>
    <property type="evidence" value="ECO:0007669"/>
    <property type="project" value="TreeGrafter"/>
</dbReference>
<evidence type="ECO:0000256" key="5">
    <source>
        <dbReference type="ARBA" id="ARBA00022729"/>
    </source>
</evidence>
<keyword evidence="10 12" id="KW-1015">Disulfide bond</keyword>
<keyword evidence="8 14" id="KW-1133">Transmembrane helix</keyword>
<dbReference type="GO" id="GO:0030246">
    <property type="term" value="F:carbohydrate binding"/>
    <property type="evidence" value="ECO:0007669"/>
    <property type="project" value="UniProtKB-KW"/>
</dbReference>
<dbReference type="FunFam" id="2.10.25.10:FF:000002">
    <property type="entry name" value="Latent-transforming growth factor beta-binding protein 3"/>
    <property type="match status" value="1"/>
</dbReference>
<evidence type="ECO:0008006" key="20">
    <source>
        <dbReference type="Google" id="ProtNLM"/>
    </source>
</evidence>
<dbReference type="InterPro" id="IPR016186">
    <property type="entry name" value="C-type_lectin-like/link_sf"/>
</dbReference>
<feature type="transmembrane region" description="Helical" evidence="14">
    <location>
        <begin position="639"/>
        <end position="663"/>
    </location>
</feature>
<dbReference type="InterPro" id="IPR018097">
    <property type="entry name" value="EGF_Ca-bd_CS"/>
</dbReference>
<dbReference type="InterPro" id="IPR013032">
    <property type="entry name" value="EGF-like_CS"/>
</dbReference>
<keyword evidence="19" id="KW-1185">Reference proteome</keyword>
<evidence type="ECO:0000256" key="10">
    <source>
        <dbReference type="ARBA" id="ARBA00023157"/>
    </source>
</evidence>
<dbReference type="CDD" id="cd03600">
    <property type="entry name" value="CLECT_thrombomodulin_like"/>
    <property type="match status" value="1"/>
</dbReference>
<dbReference type="CDD" id="cd00054">
    <property type="entry name" value="EGF_CA"/>
    <property type="match status" value="2"/>
</dbReference>
<dbReference type="GO" id="GO:0048731">
    <property type="term" value="P:system development"/>
    <property type="evidence" value="ECO:0007669"/>
    <property type="project" value="UniProtKB-ARBA"/>
</dbReference>
<reference evidence="18 19" key="1">
    <citation type="submission" date="2020-02" db="EMBL/GenBank/DDBJ databases">
        <title>Esox lucius (northern pike) genome, fEsoLuc1, primary haplotype.</title>
        <authorList>
            <person name="Myers G."/>
            <person name="Karagic N."/>
            <person name="Meyer A."/>
            <person name="Pippel M."/>
            <person name="Reichard M."/>
            <person name="Winkler S."/>
            <person name="Tracey A."/>
            <person name="Sims Y."/>
            <person name="Howe K."/>
            <person name="Rhie A."/>
            <person name="Formenti G."/>
            <person name="Durbin R."/>
            <person name="Fedrigo O."/>
            <person name="Jarvis E.D."/>
        </authorList>
    </citation>
    <scope>NUCLEOTIDE SEQUENCE [LARGE SCALE GENOMIC DNA]</scope>
</reference>
<evidence type="ECO:0000259" key="16">
    <source>
        <dbReference type="PROSITE" id="PS50026"/>
    </source>
</evidence>
<keyword evidence="7" id="KW-0677">Repeat</keyword>
<dbReference type="SUPFAM" id="SSF57196">
    <property type="entry name" value="EGF/Laminin"/>
    <property type="match status" value="2"/>
</dbReference>
<reference evidence="18" key="2">
    <citation type="submission" date="2025-08" db="UniProtKB">
        <authorList>
            <consortium name="Ensembl"/>
        </authorList>
    </citation>
    <scope>IDENTIFICATION</scope>
</reference>
<dbReference type="GO" id="GO:0005509">
    <property type="term" value="F:calcium ion binding"/>
    <property type="evidence" value="ECO:0007669"/>
    <property type="project" value="InterPro"/>
</dbReference>
<evidence type="ECO:0000256" key="7">
    <source>
        <dbReference type="ARBA" id="ARBA00022737"/>
    </source>
</evidence>
<dbReference type="Proteomes" id="UP000265140">
    <property type="component" value="Chromosome 7"/>
</dbReference>
<dbReference type="PROSITE" id="PS50041">
    <property type="entry name" value="C_TYPE_LECTIN_2"/>
    <property type="match status" value="1"/>
</dbReference>
<proteinExistence type="predicted"/>
<dbReference type="GO" id="GO:0016477">
    <property type="term" value="P:cell migration"/>
    <property type="evidence" value="ECO:0007669"/>
    <property type="project" value="TreeGrafter"/>
</dbReference>
<dbReference type="PROSITE" id="PS50026">
    <property type="entry name" value="EGF_3"/>
    <property type="match status" value="2"/>
</dbReference>
<dbReference type="SUPFAM" id="SSF57184">
    <property type="entry name" value="Growth factor receptor domain"/>
    <property type="match status" value="1"/>
</dbReference>
<feature type="domain" description="EGF-like" evidence="16">
    <location>
        <begin position="376"/>
        <end position="416"/>
    </location>
</feature>
<dbReference type="SMART" id="SM00181">
    <property type="entry name" value="EGF"/>
    <property type="match status" value="5"/>
</dbReference>
<sequence length="696" mass="76911">MGEMSCALRFCALLAVLGTCWPPQSLAQELQEQDALCTAVGCYAVYFQRKTFRESARFCKDKGGYLATLRSSEEVTVVHELLSLVEQRGPRARVRVWIGLHRQPRQCSASRPLRGFQWITGEQDTPYTNWVRADSPNTCAAPRCVVMTVNTAAETRDQADNFKWLEGSCMLPVDGFMCYFPYRGMCPTLKSEGGGRVLYTTPFGLLSTVLTHVPFGSVANMPCPDGEERVEDQSVLCMLREDGYVGWSKDTPLCSQGAHDWCEEENGGCEHFCQNAGAQYYCECSEGFTLAEDDRTCQLDRSCGTANCEFNCEETAKGYRCKCPNGYLLAPNGHNCLDVDECLQTPCPHICVNVPGTFECRCNEGYEPDEDGECVDIDECKESSSCEHQCENTAGSFTCRCRQGFAKLPGDSDLCQDIDECQISTSCEQLCLNYVGGFECVCEAGFELQADQRSCIAISEGDDEYSAATLPYQTSITWAPEFPDFIPGITPLEWLPEQTITERLPTDLGWFTEAPQEETISTAIPNRPSEDHNLPWDVLTRKKPAQDPVTPSASSSKEDDNTNSQAGDPAVVLRVSDGQRPAVKNDKGVGSVVETLDSDPGVKATPTRFSVPPQAQTTTFAPEDEQSESRGKKKHDKSWLLVALLVPLCVFIVVMLALGIVYCTSCAVEQNKSITDCYRWIITSKSEDKNKAKSRA</sequence>
<dbReference type="GO" id="GO:0031012">
    <property type="term" value="C:extracellular matrix"/>
    <property type="evidence" value="ECO:0007669"/>
    <property type="project" value="TreeGrafter"/>
</dbReference>
<evidence type="ECO:0000259" key="17">
    <source>
        <dbReference type="PROSITE" id="PS50041"/>
    </source>
</evidence>
<dbReference type="InterPro" id="IPR049883">
    <property type="entry name" value="NOTCH1_EGF-like"/>
</dbReference>
<evidence type="ECO:0000256" key="4">
    <source>
        <dbReference type="ARBA" id="ARBA00022692"/>
    </source>
</evidence>
<keyword evidence="11" id="KW-0325">Glycoprotein</keyword>
<name>A0AAY5KXM8_ESOLU</name>
<evidence type="ECO:0000256" key="15">
    <source>
        <dbReference type="SAM" id="SignalP"/>
    </source>
</evidence>
<dbReference type="GO" id="GO:0050840">
    <property type="term" value="F:extracellular matrix binding"/>
    <property type="evidence" value="ECO:0007669"/>
    <property type="project" value="TreeGrafter"/>
</dbReference>
<accession>A0AAY5KXM8</accession>
<dbReference type="RefSeq" id="XP_010893539.1">
    <property type="nucleotide sequence ID" value="XM_010895237.4"/>
</dbReference>
<evidence type="ECO:0000256" key="1">
    <source>
        <dbReference type="ARBA" id="ARBA00004479"/>
    </source>
</evidence>
<dbReference type="InterPro" id="IPR016187">
    <property type="entry name" value="CTDL_fold"/>
</dbReference>
<reference evidence="18" key="3">
    <citation type="submission" date="2025-09" db="UniProtKB">
        <authorList>
            <consortium name="Ensembl"/>
        </authorList>
    </citation>
    <scope>IDENTIFICATION</scope>
</reference>
<evidence type="ECO:0000256" key="12">
    <source>
        <dbReference type="PROSITE-ProRule" id="PRU00076"/>
    </source>
</evidence>
<dbReference type="InterPro" id="IPR000742">
    <property type="entry name" value="EGF"/>
</dbReference>
<feature type="signal peptide" evidence="15">
    <location>
        <begin position="1"/>
        <end position="27"/>
    </location>
</feature>
<dbReference type="Pfam" id="PF12662">
    <property type="entry name" value="cEGF"/>
    <property type="match status" value="1"/>
</dbReference>
<feature type="domain" description="EGF-like" evidence="16">
    <location>
        <begin position="338"/>
        <end position="375"/>
    </location>
</feature>
<dbReference type="SMART" id="SM00179">
    <property type="entry name" value="EGF_CA"/>
    <property type="match status" value="5"/>
</dbReference>
<dbReference type="Gene3D" id="2.10.25.10">
    <property type="entry name" value="Laminin"/>
    <property type="match status" value="5"/>
</dbReference>
<comment type="subcellular location">
    <subcellularLocation>
        <location evidence="1">Membrane</location>
        <topology evidence="1">Single-pass type I membrane protein</topology>
    </subcellularLocation>
</comment>
<keyword evidence="2 12" id="KW-0245">EGF-like domain</keyword>
<evidence type="ECO:0000256" key="3">
    <source>
        <dbReference type="ARBA" id="ARBA00022553"/>
    </source>
</evidence>
<dbReference type="GeneTree" id="ENSGT00940000156996"/>
<dbReference type="Pfam" id="PF12661">
    <property type="entry name" value="hEGF"/>
    <property type="match status" value="1"/>
</dbReference>